<dbReference type="CDD" id="cd03468">
    <property type="entry name" value="PolY_like"/>
    <property type="match status" value="1"/>
</dbReference>
<evidence type="ECO:0000259" key="4">
    <source>
        <dbReference type="PROSITE" id="PS50173"/>
    </source>
</evidence>
<comment type="caution">
    <text evidence="5">The sequence shown here is derived from an EMBL/GenBank/DDBJ whole genome shotgun (WGS) entry which is preliminary data.</text>
</comment>
<dbReference type="Pfam" id="PF00817">
    <property type="entry name" value="IMS"/>
    <property type="match status" value="1"/>
</dbReference>
<dbReference type="PATRIC" id="fig|888050.3.peg.1290"/>
<evidence type="ECO:0000313" key="5">
    <source>
        <dbReference type="EMBL" id="ENO17861.1"/>
    </source>
</evidence>
<keyword evidence="2" id="KW-0227">DNA damage</keyword>
<feature type="domain" description="UmuC" evidence="4">
    <location>
        <begin position="1"/>
        <end position="137"/>
    </location>
</feature>
<reference evidence="5 6" key="1">
    <citation type="submission" date="2013-03" db="EMBL/GenBank/DDBJ databases">
        <title>Reference genome for the Human Microbiome Project.</title>
        <authorList>
            <person name="Aqrawi P."/>
            <person name="Ayvaz T."/>
            <person name="Bess C."/>
            <person name="Blankenburg K."/>
            <person name="Coyle M."/>
            <person name="Deng J."/>
            <person name="Forbes L."/>
            <person name="Fowler G."/>
            <person name="Francisco L."/>
            <person name="Fu Q."/>
            <person name="Gibbs R."/>
            <person name="Gross S."/>
            <person name="Gubbala S."/>
            <person name="Hale W."/>
            <person name="Hemphill L."/>
            <person name="Highlander S."/>
            <person name="Hirani K."/>
            <person name="Jackson L."/>
            <person name="Jakkamsetti A."/>
            <person name="Javaid M."/>
            <person name="Jayaseelan J.C."/>
            <person name="Jiang H."/>
            <person name="Joshi V."/>
            <person name="Korchina V."/>
            <person name="Kovar C."/>
            <person name="Lara F."/>
            <person name="Lee S."/>
            <person name="Liu Y."/>
            <person name="Mata R."/>
            <person name="Mathew T."/>
            <person name="Munidasa M."/>
            <person name="Muzny D."/>
            <person name="Nazareth L."/>
            <person name="Ngo R."/>
            <person name="Nguyen L."/>
            <person name="Nguyen N."/>
            <person name="Okwuonu G."/>
            <person name="Ongeri F."/>
            <person name="Palculict T."/>
            <person name="Patil S."/>
            <person name="Petrosino J."/>
            <person name="Pham C."/>
            <person name="Pham P."/>
            <person name="Pu L.-L."/>
            <person name="Qin X."/>
            <person name="Qu J."/>
            <person name="Reid J."/>
            <person name="Ross M."/>
            <person name="Ruth R."/>
            <person name="Saada N."/>
            <person name="San Lucas F."/>
            <person name="Santibanez J."/>
            <person name="Shang Y."/>
            <person name="Simmons D."/>
            <person name="Song X.-Z."/>
            <person name="Tang L.-Y."/>
            <person name="Thornton R."/>
            <person name="Warren J."/>
            <person name="Weissenberger G."/>
            <person name="Wilczek-Boney K."/>
            <person name="Worley K."/>
            <person name="Youmans B."/>
            <person name="Zhang J."/>
            <person name="Zhang L."/>
            <person name="Zhao Z."/>
            <person name="Zhou C."/>
            <person name="Zhu D."/>
            <person name="Zhu Y."/>
        </authorList>
    </citation>
    <scope>NUCLEOTIDE SEQUENCE [LARGE SCALE GENOMIC DNA]</scope>
    <source>
        <strain evidence="5 6">F0333</strain>
    </source>
</reference>
<dbReference type="STRING" id="888050.HMPREF9004_1352"/>
<comment type="function">
    <text evidence="3">Poorly processive, error-prone DNA polymerase involved in untargeted mutagenesis. Copies undamaged DNA at stalled replication forks, which arise in vivo from mismatched or misaligned primer ends. These misaligned primers can be extended by PolIV. Exhibits no 3'-5' exonuclease (proofreading) activity. May be involved in translesional synthesis, in conjunction with the beta clamp from PolIII.</text>
</comment>
<dbReference type="RefSeq" id="WP_005963602.1">
    <property type="nucleotide sequence ID" value="NZ_CP040505.1"/>
</dbReference>
<dbReference type="eggNOG" id="COG0389">
    <property type="taxonomic scope" value="Bacteria"/>
</dbReference>
<dbReference type="InterPro" id="IPR043128">
    <property type="entry name" value="Rev_trsase/Diguanyl_cyclase"/>
</dbReference>
<keyword evidence="6" id="KW-1185">Reference proteome</keyword>
<proteinExistence type="inferred from homology"/>
<evidence type="ECO:0000313" key="6">
    <source>
        <dbReference type="Proteomes" id="UP000013015"/>
    </source>
</evidence>
<evidence type="ECO:0000256" key="2">
    <source>
        <dbReference type="ARBA" id="ARBA00022763"/>
    </source>
</evidence>
<dbReference type="GO" id="GO:0006281">
    <property type="term" value="P:DNA repair"/>
    <property type="evidence" value="ECO:0007669"/>
    <property type="project" value="InterPro"/>
</dbReference>
<dbReference type="InterPro" id="IPR050356">
    <property type="entry name" value="SulA_CellDiv_inhibitor"/>
</dbReference>
<name>N6X282_9ACTO</name>
<dbReference type="Gene3D" id="3.30.70.270">
    <property type="match status" value="1"/>
</dbReference>
<dbReference type="PROSITE" id="PS50173">
    <property type="entry name" value="UMUC"/>
    <property type="match status" value="1"/>
</dbReference>
<gene>
    <name evidence="5" type="ORF">HMPREF9004_1352</name>
</gene>
<dbReference type="InterPro" id="IPR001126">
    <property type="entry name" value="UmuC"/>
</dbReference>
<dbReference type="AlphaFoldDB" id="N6X282"/>
<dbReference type="Proteomes" id="UP000013015">
    <property type="component" value="Unassembled WGS sequence"/>
</dbReference>
<evidence type="ECO:0000256" key="3">
    <source>
        <dbReference type="ARBA" id="ARBA00025589"/>
    </source>
</evidence>
<dbReference type="PANTHER" id="PTHR35369">
    <property type="entry name" value="BLR3025 PROTEIN-RELATED"/>
    <property type="match status" value="1"/>
</dbReference>
<comment type="similarity">
    <text evidence="1">Belongs to the DNA polymerase type-Y family.</text>
</comment>
<organism evidence="5 6">
    <name type="scientific">Schaalia cardiffensis F0333</name>
    <dbReference type="NCBI Taxonomy" id="888050"/>
    <lineage>
        <taxon>Bacteria</taxon>
        <taxon>Bacillati</taxon>
        <taxon>Actinomycetota</taxon>
        <taxon>Actinomycetes</taxon>
        <taxon>Actinomycetales</taxon>
        <taxon>Actinomycetaceae</taxon>
        <taxon>Schaalia</taxon>
    </lineage>
</organism>
<evidence type="ECO:0000256" key="1">
    <source>
        <dbReference type="ARBA" id="ARBA00010945"/>
    </source>
</evidence>
<dbReference type="SUPFAM" id="SSF56672">
    <property type="entry name" value="DNA/RNA polymerases"/>
    <property type="match status" value="1"/>
</dbReference>
<sequence length="537" mass="58755">MRRLSLWIPDWPLASLVLDLPPGSAGAVARKEKIECASMLARKAGVRAGMRVITAQYLCPELIILPRDEDREGRTFETVLEAFDSVVAGVVSLRPGVAWAPARGAARWHGGEEKAARALVEAISDLTGLEAFVGIAEGPLASFAAAKLHRIIPPQENLEFLGARPLGECLPFLPPRLQEEGKEGILLLHDLGIRTCGELLNLGRGQLLARFGAIAEPLITLASGGEVALRPPERIVQDRSVEIEIDEAAHSIDQILLSVRRAAIELAEGLTDAGLQADTLGVSIEAAGERARCRRWQGVDLLDPDSIIERVRWQLKGWAELLGTQEGPSGGATAVILTALSPYTGAPSIPLWGKDNERARIERTAERLQSLLGIEGVRVPRLQGGWDPRTRVQLLTWADVEQSLTSREALTPREGEWEGSVDSAPATLLDSPVPVELLSIEGEAISVNSRGVISSQPRFLRLKREGKKIAQSLRSIFATGRTLDVKKRAGPWMIRGRWWDQDELHGPRVYLRLGAEHSPDFLLVNREGQWMIEGIYD</sequence>
<accession>N6X282</accession>
<dbReference type="OrthoDB" id="5244088at2"/>
<dbReference type="HOGENOM" id="CLU_026357_1_0_11"/>
<dbReference type="PANTHER" id="PTHR35369:SF2">
    <property type="entry name" value="BLR3025 PROTEIN"/>
    <property type="match status" value="1"/>
</dbReference>
<dbReference type="Gene3D" id="3.40.1170.60">
    <property type="match status" value="1"/>
</dbReference>
<dbReference type="InterPro" id="IPR043502">
    <property type="entry name" value="DNA/RNA_pol_sf"/>
</dbReference>
<protein>
    <recommendedName>
        <fullName evidence="4">UmuC domain-containing protein</fullName>
    </recommendedName>
</protein>
<dbReference type="EMBL" id="AQHZ01000023">
    <property type="protein sequence ID" value="ENO17861.1"/>
    <property type="molecule type" value="Genomic_DNA"/>
</dbReference>